<dbReference type="Gene3D" id="3.20.20.110">
    <property type="entry name" value="Ribulose bisphosphate carboxylase, large subunit, C-terminal domain"/>
    <property type="match status" value="1"/>
</dbReference>
<dbReference type="Gene3D" id="3.30.70.150">
    <property type="entry name" value="RuBisCO large subunit, N-terminal domain"/>
    <property type="match status" value="1"/>
</dbReference>
<dbReference type="Pfam" id="PF00805">
    <property type="entry name" value="Pentapeptide"/>
    <property type="match status" value="1"/>
</dbReference>
<dbReference type="EMBL" id="SJKD01000012">
    <property type="protein sequence ID" value="TCC42852.1"/>
    <property type="molecule type" value="Genomic_DNA"/>
</dbReference>
<dbReference type="Pfam" id="PF00016">
    <property type="entry name" value="RuBisCO_large"/>
    <property type="match status" value="1"/>
</dbReference>
<dbReference type="InterPro" id="IPR001646">
    <property type="entry name" value="5peptide_repeat"/>
</dbReference>
<dbReference type="InterPro" id="IPR017443">
    <property type="entry name" value="RuBisCO_lsu_fd_N"/>
</dbReference>
<dbReference type="SUPFAM" id="SSF54966">
    <property type="entry name" value="RuBisCO, large subunit, small (N-terminal) domain"/>
    <property type="match status" value="1"/>
</dbReference>
<dbReference type="InterPro" id="IPR036376">
    <property type="entry name" value="RuBisCO_lsu_C_sf"/>
</dbReference>
<comment type="similarity">
    <text evidence="4">Belongs to the RuBisCO large chain family.</text>
</comment>
<dbReference type="SUPFAM" id="SSF51649">
    <property type="entry name" value="RuBisCo, C-terminal domain"/>
    <property type="match status" value="1"/>
</dbReference>
<dbReference type="SUPFAM" id="SSF141571">
    <property type="entry name" value="Pentapeptide repeat-like"/>
    <property type="match status" value="1"/>
</dbReference>
<proteinExistence type="inferred from homology"/>
<dbReference type="GO" id="GO:0016984">
    <property type="term" value="F:ribulose-bisphosphate carboxylase activity"/>
    <property type="evidence" value="ECO:0007669"/>
    <property type="project" value="InterPro"/>
</dbReference>
<evidence type="ECO:0000256" key="1">
    <source>
        <dbReference type="ARBA" id="ARBA00001946"/>
    </source>
</evidence>
<reference evidence="7 8" key="1">
    <citation type="submission" date="2019-02" db="EMBL/GenBank/DDBJ databases">
        <title>Kribbella capetownensis sp. nov. and Kribbella speibonae sp. nov., isolated from soil.</title>
        <authorList>
            <person name="Curtis S.M."/>
            <person name="Norton I."/>
            <person name="Everest G.J."/>
            <person name="Meyers P.R."/>
        </authorList>
    </citation>
    <scope>NUCLEOTIDE SEQUENCE [LARGE SCALE GENOMIC DNA]</scope>
    <source>
        <strain evidence="7 8">YM53</strain>
    </source>
</reference>
<feature type="domain" description="Ribulose bisphosphate carboxylase large subunit C-terminal" evidence="5">
    <location>
        <begin position="174"/>
        <end position="452"/>
    </location>
</feature>
<protein>
    <submittedName>
        <fullName evidence="7">Ribulose 1,5-bisphosphate carboxylase</fullName>
    </submittedName>
</protein>
<dbReference type="InterPro" id="IPR036422">
    <property type="entry name" value="RuBisCO_lsu_N_sf"/>
</dbReference>
<name>A0A4V2M699_9ACTN</name>
<dbReference type="Pfam" id="PF02788">
    <property type="entry name" value="RuBisCO_large_N"/>
    <property type="match status" value="2"/>
</dbReference>
<dbReference type="InterPro" id="IPR033966">
    <property type="entry name" value="RuBisCO"/>
</dbReference>
<dbReference type="GO" id="GO:0015977">
    <property type="term" value="P:carbon fixation"/>
    <property type="evidence" value="ECO:0007669"/>
    <property type="project" value="InterPro"/>
</dbReference>
<dbReference type="PROSITE" id="PS00157">
    <property type="entry name" value="RUBISCO_LARGE"/>
    <property type="match status" value="1"/>
</dbReference>
<sequence length="464" mass="48656">MSGAEVVATYRVDSYLPLEQAAEVIAGEQSTGTFVAVARETPELRDRFAARVVAIEPTTSTADLPDAALAGADLPDAALAGADLPEAALAGADLPEAAVAGADLPGAIRPAGARRRSGLVRIAFGLDNFGPSLPNLLAAVAGNLFELRQLAGIRLLDLSLPDAFAERYPGPQYGITGTRRLLDRPDGVLLGTIVKPSIGLPPEELRILVRELAEAGIDFIKDDELMGNPPHSPLADRVRVVTEELDKVAARTGRRPMYAFNITDDLDRMAANHDLVHAAGGTCVMACINLIGLAGLAWLRERCALPIHAHRAMTGVFTRAPQLGIDFVAWSKLARLAGADHLHTNGLSNKFYETDDEVLRSIAAVREPLLGGYETLPVLSSGQTPGLAPETYRRTATTDLLVLAGGGIHGHPDGPAAGVTAMRAAWQSTTSGRTLTETAQQNPALQQALETFGPPGADGGGGRG</sequence>
<gene>
    <name evidence="7" type="ORF">E0H75_38225</name>
</gene>
<accession>A0A4V2M699</accession>
<dbReference type="OrthoDB" id="9764279at2"/>
<dbReference type="SFLD" id="SFLDS00014">
    <property type="entry name" value="RuBisCO"/>
    <property type="match status" value="1"/>
</dbReference>
<dbReference type="Proteomes" id="UP000293342">
    <property type="component" value="Unassembled WGS sequence"/>
</dbReference>
<feature type="domain" description="Ribulose bisphosphate carboxylase large subunit ferrodoxin-like N-terminal" evidence="6">
    <location>
        <begin position="116"/>
        <end position="163"/>
    </location>
</feature>
<dbReference type="PANTHER" id="PTHR42704">
    <property type="entry name" value="RIBULOSE BISPHOSPHATE CARBOXYLASE"/>
    <property type="match status" value="1"/>
</dbReference>
<evidence type="ECO:0000259" key="6">
    <source>
        <dbReference type="Pfam" id="PF02788"/>
    </source>
</evidence>
<comment type="cofactor">
    <cofactor evidence="1">
        <name>Mg(2+)</name>
        <dbReference type="ChEBI" id="CHEBI:18420"/>
    </cofactor>
</comment>
<evidence type="ECO:0000313" key="7">
    <source>
        <dbReference type="EMBL" id="TCC42852.1"/>
    </source>
</evidence>
<comment type="caution">
    <text evidence="7">The sequence shown here is derived from an EMBL/GenBank/DDBJ whole genome shotgun (WGS) entry which is preliminary data.</text>
</comment>
<evidence type="ECO:0000256" key="2">
    <source>
        <dbReference type="ARBA" id="ARBA00022723"/>
    </source>
</evidence>
<dbReference type="PANTHER" id="PTHR42704:SF17">
    <property type="entry name" value="RIBULOSE BISPHOSPHATE CARBOXYLASE LARGE CHAIN"/>
    <property type="match status" value="1"/>
</dbReference>
<evidence type="ECO:0000256" key="3">
    <source>
        <dbReference type="ARBA" id="ARBA00022842"/>
    </source>
</evidence>
<dbReference type="SFLD" id="SFLDG00301">
    <property type="entry name" value="RuBisCO-like_proteins"/>
    <property type="match status" value="1"/>
</dbReference>
<evidence type="ECO:0000256" key="4">
    <source>
        <dbReference type="RuleBase" id="RU003834"/>
    </source>
</evidence>
<keyword evidence="3" id="KW-0460">Magnesium</keyword>
<keyword evidence="8" id="KW-1185">Reference proteome</keyword>
<dbReference type="GO" id="GO:0000287">
    <property type="term" value="F:magnesium ion binding"/>
    <property type="evidence" value="ECO:0007669"/>
    <property type="project" value="InterPro"/>
</dbReference>
<dbReference type="Gene3D" id="2.160.20.80">
    <property type="entry name" value="E3 ubiquitin-protein ligase SopA"/>
    <property type="match status" value="1"/>
</dbReference>
<dbReference type="InterPro" id="IPR000685">
    <property type="entry name" value="RuBisCO_lsu_C"/>
</dbReference>
<evidence type="ECO:0000313" key="8">
    <source>
        <dbReference type="Proteomes" id="UP000293342"/>
    </source>
</evidence>
<keyword evidence="2" id="KW-0479">Metal-binding</keyword>
<organism evidence="7 8">
    <name type="scientific">Kribbella capetownensis</name>
    <dbReference type="NCBI Taxonomy" id="1572659"/>
    <lineage>
        <taxon>Bacteria</taxon>
        <taxon>Bacillati</taxon>
        <taxon>Actinomycetota</taxon>
        <taxon>Actinomycetes</taxon>
        <taxon>Propionibacteriales</taxon>
        <taxon>Kribbellaceae</taxon>
        <taxon>Kribbella</taxon>
    </lineage>
</organism>
<dbReference type="AlphaFoldDB" id="A0A4V2M699"/>
<dbReference type="InterPro" id="IPR020878">
    <property type="entry name" value="RuBisCo_large_chain_AS"/>
</dbReference>
<feature type="domain" description="Ribulose bisphosphate carboxylase large subunit ferrodoxin-like N-terminal" evidence="6">
    <location>
        <begin position="4"/>
        <end position="59"/>
    </location>
</feature>
<evidence type="ECO:0000259" key="5">
    <source>
        <dbReference type="Pfam" id="PF00016"/>
    </source>
</evidence>
<dbReference type="RefSeq" id="WP_131518610.1">
    <property type="nucleotide sequence ID" value="NZ_SJKD01000012.1"/>
</dbReference>